<feature type="compositionally biased region" description="Basic residues" evidence="1">
    <location>
        <begin position="227"/>
        <end position="237"/>
    </location>
</feature>
<evidence type="ECO:0000313" key="2">
    <source>
        <dbReference type="EMBL" id="KAI5421025.1"/>
    </source>
</evidence>
<evidence type="ECO:0000313" key="3">
    <source>
        <dbReference type="Proteomes" id="UP001058974"/>
    </source>
</evidence>
<organism evidence="2 3">
    <name type="scientific">Pisum sativum</name>
    <name type="common">Garden pea</name>
    <name type="synonym">Lathyrus oleraceus</name>
    <dbReference type="NCBI Taxonomy" id="3888"/>
    <lineage>
        <taxon>Eukaryota</taxon>
        <taxon>Viridiplantae</taxon>
        <taxon>Streptophyta</taxon>
        <taxon>Embryophyta</taxon>
        <taxon>Tracheophyta</taxon>
        <taxon>Spermatophyta</taxon>
        <taxon>Magnoliopsida</taxon>
        <taxon>eudicotyledons</taxon>
        <taxon>Gunneridae</taxon>
        <taxon>Pentapetalae</taxon>
        <taxon>rosids</taxon>
        <taxon>fabids</taxon>
        <taxon>Fabales</taxon>
        <taxon>Fabaceae</taxon>
        <taxon>Papilionoideae</taxon>
        <taxon>50 kb inversion clade</taxon>
        <taxon>NPAAA clade</taxon>
        <taxon>Hologalegina</taxon>
        <taxon>IRL clade</taxon>
        <taxon>Fabeae</taxon>
        <taxon>Lathyrus</taxon>
    </lineage>
</organism>
<feature type="region of interest" description="Disordered" evidence="1">
    <location>
        <begin position="227"/>
        <end position="248"/>
    </location>
</feature>
<comment type="caution">
    <text evidence="2">The sequence shown here is derived from an EMBL/GenBank/DDBJ whole genome shotgun (WGS) entry which is preliminary data.</text>
</comment>
<accession>A0A9D5AWB3</accession>
<feature type="compositionally biased region" description="Basic residues" evidence="1">
    <location>
        <begin position="289"/>
        <end position="301"/>
    </location>
</feature>
<keyword evidence="3" id="KW-1185">Reference proteome</keyword>
<proteinExistence type="predicted"/>
<feature type="region of interest" description="Disordered" evidence="1">
    <location>
        <begin position="264"/>
        <end position="317"/>
    </location>
</feature>
<dbReference type="Proteomes" id="UP001058974">
    <property type="component" value="Chromosome 4"/>
</dbReference>
<gene>
    <name evidence="2" type="ORF">KIW84_044749</name>
</gene>
<protein>
    <submittedName>
        <fullName evidence="2">Uncharacterized protein</fullName>
    </submittedName>
</protein>
<evidence type="ECO:0000256" key="1">
    <source>
        <dbReference type="SAM" id="MobiDB-lite"/>
    </source>
</evidence>
<dbReference type="EMBL" id="JAMSHJ010000004">
    <property type="protein sequence ID" value="KAI5421025.1"/>
    <property type="molecule type" value="Genomic_DNA"/>
</dbReference>
<dbReference type="Gramene" id="Psat04G0474900-T1">
    <property type="protein sequence ID" value="KAI5421025.1"/>
    <property type="gene ID" value="KIW84_044749"/>
</dbReference>
<sequence>MGKLVSEPVKCEGNVEVNNEQAKVSEGNAGVSEGNVEVNNEYVEVNESNVEFNYEQTEANDDDYVESEYSEYNEDSEVNGASENSKDMNWTRVLPHETLGEASGIKRPTDMQHEECEDSDHLYTYFGSDDDEDVVKFPTYKSGEESGFHLGMMFINKEMVRDVIKEYGMEKQKNVFIKKNDAKRMVYDYFRKSTFEKTYPNIIFPTNGPQLWPIVDHVPVYPHVMRRAIGRPKKPRKKTNDDPKNPCVLSRRLSTVTCKRCGEMSHNKRSCKDKRVVERAMPKGGNKAKTNKGGKGKKKASKNQDEIGQGSQAPQAT</sequence>
<name>A0A9D5AWB3_PEA</name>
<dbReference type="AlphaFoldDB" id="A0A9D5AWB3"/>
<reference evidence="2 3" key="1">
    <citation type="journal article" date="2022" name="Nat. Genet.">
        <title>Improved pea reference genome and pan-genome highlight genomic features and evolutionary characteristics.</title>
        <authorList>
            <person name="Yang T."/>
            <person name="Liu R."/>
            <person name="Luo Y."/>
            <person name="Hu S."/>
            <person name="Wang D."/>
            <person name="Wang C."/>
            <person name="Pandey M.K."/>
            <person name="Ge S."/>
            <person name="Xu Q."/>
            <person name="Li N."/>
            <person name="Li G."/>
            <person name="Huang Y."/>
            <person name="Saxena R.K."/>
            <person name="Ji Y."/>
            <person name="Li M."/>
            <person name="Yan X."/>
            <person name="He Y."/>
            <person name="Liu Y."/>
            <person name="Wang X."/>
            <person name="Xiang C."/>
            <person name="Varshney R.K."/>
            <person name="Ding H."/>
            <person name="Gao S."/>
            <person name="Zong X."/>
        </authorList>
    </citation>
    <scope>NUCLEOTIDE SEQUENCE [LARGE SCALE GENOMIC DNA]</scope>
    <source>
        <strain evidence="2 3">cv. Zhongwan 6</strain>
    </source>
</reference>